<organism evidence="2 3">
    <name type="scientific">Pseudomonas simiae</name>
    <dbReference type="NCBI Taxonomy" id="321846"/>
    <lineage>
        <taxon>Bacteria</taxon>
        <taxon>Pseudomonadati</taxon>
        <taxon>Pseudomonadota</taxon>
        <taxon>Gammaproteobacteria</taxon>
        <taxon>Pseudomonadales</taxon>
        <taxon>Pseudomonadaceae</taxon>
        <taxon>Pseudomonas</taxon>
    </lineage>
</organism>
<proteinExistence type="predicted"/>
<accession>A0ABS9GEP2</accession>
<comment type="caution">
    <text evidence="2">The sequence shown here is derived from an EMBL/GenBank/DDBJ whole genome shotgun (WGS) entry which is preliminary data.</text>
</comment>
<evidence type="ECO:0000313" key="3">
    <source>
        <dbReference type="Proteomes" id="UP000814078"/>
    </source>
</evidence>
<name>A0ABS9GEP2_9PSED</name>
<evidence type="ECO:0000313" key="2">
    <source>
        <dbReference type="EMBL" id="MCF5321825.1"/>
    </source>
</evidence>
<sequence>MEHKQTLLQMKNQPTDLEIKSLLHVKRNLLEGVGMNLVRVLPIAVMGGFVIKTIIAFFLKEPFSTSFAFYLFSLVFLMSLLGVSSLAMLRAKCAEKEDGYEGGFTPALALSGKILSSNILAPGQYVAQHKAIIKDGAVCFLVPSVMLAIAFALHVPVVVSLIVLGAAVGLWSAQLNTIQANAYEEVETLTRG</sequence>
<reference evidence="2 3" key="1">
    <citation type="submission" date="2019-11" db="EMBL/GenBank/DDBJ databases">
        <title>Epiphytic Pseudomonas syringae from cherry orchards.</title>
        <authorList>
            <person name="Hulin M.T."/>
        </authorList>
    </citation>
    <scope>NUCLEOTIDE SEQUENCE [LARGE SCALE GENOMIC DNA]</scope>
    <source>
        <strain evidence="2 3">PA-5-11C</strain>
    </source>
</reference>
<dbReference type="EMBL" id="WKCM01000069">
    <property type="protein sequence ID" value="MCF5321825.1"/>
    <property type="molecule type" value="Genomic_DNA"/>
</dbReference>
<keyword evidence="3" id="KW-1185">Reference proteome</keyword>
<feature type="transmembrane region" description="Helical" evidence="1">
    <location>
        <begin position="138"/>
        <end position="171"/>
    </location>
</feature>
<feature type="transmembrane region" description="Helical" evidence="1">
    <location>
        <begin position="37"/>
        <end position="59"/>
    </location>
</feature>
<keyword evidence="1" id="KW-0472">Membrane</keyword>
<evidence type="ECO:0000256" key="1">
    <source>
        <dbReference type="SAM" id="Phobius"/>
    </source>
</evidence>
<evidence type="ECO:0008006" key="4">
    <source>
        <dbReference type="Google" id="ProtNLM"/>
    </source>
</evidence>
<keyword evidence="1" id="KW-0812">Transmembrane</keyword>
<dbReference type="Proteomes" id="UP000814078">
    <property type="component" value="Unassembled WGS sequence"/>
</dbReference>
<protein>
    <recommendedName>
        <fullName evidence="4">ADP,ATP carrier protein</fullName>
    </recommendedName>
</protein>
<keyword evidence="1" id="KW-1133">Transmembrane helix</keyword>
<gene>
    <name evidence="2" type="ORF">GIW13_26375</name>
</gene>
<feature type="transmembrane region" description="Helical" evidence="1">
    <location>
        <begin position="65"/>
        <end position="89"/>
    </location>
</feature>